<dbReference type="InterPro" id="IPR004812">
    <property type="entry name" value="Efflux_drug-R_Bcr/CmlA"/>
</dbReference>
<dbReference type="STRING" id="1288826.MSNKSG1_10228"/>
<keyword evidence="3 8" id="KW-0813">Transport</keyword>
<comment type="caution">
    <text evidence="10">The sequence shown here is derived from an EMBL/GenBank/DDBJ whole genome shotgun (WGS) entry which is preliminary data.</text>
</comment>
<sequence length="400" mass="41608">MTANTPVSAPSIGLMTLIAMASPLALNLFVPAMPDAARDLQADIGIIQLSFTAYLFTLAFGQLLSGPLADHFGRRPVLLGGLVLHILGSLLAAFAPDVALLITGRVLQALGGSAAMVLARTIIIDIYGRAGAASRMGYVVMAIATAQAIAPTLGGYLNVLAGWQSIFFVSLGMGAVALIVTLLQLPETCRDKTDNLKLGTVIDRYAGVFNSGGYLGYALSTTFIATAFYIFVGTAPYIVDHLGGNSALFGTWFLSVSLAFMSGSFLSTRLARYASTDQLMLLGNALSLTGALALLGFAIGEELSYVTLFLPMALVTFGRGLSQPNAQSAAISCSPTSAATASGLMGFIQLLTGSVIAQLMPLLLGKGVLPIAVCICLAPLAALAAHYFAHTRRYRVKAEA</sequence>
<dbReference type="InterPro" id="IPR020846">
    <property type="entry name" value="MFS_dom"/>
</dbReference>
<dbReference type="Proteomes" id="UP000011960">
    <property type="component" value="Unassembled WGS sequence"/>
</dbReference>
<evidence type="ECO:0000256" key="4">
    <source>
        <dbReference type="ARBA" id="ARBA00022475"/>
    </source>
</evidence>
<evidence type="ECO:0000256" key="8">
    <source>
        <dbReference type="RuleBase" id="RU365088"/>
    </source>
</evidence>
<keyword evidence="5 8" id="KW-0812">Transmembrane</keyword>
<evidence type="ECO:0000256" key="3">
    <source>
        <dbReference type="ARBA" id="ARBA00022448"/>
    </source>
</evidence>
<feature type="transmembrane region" description="Helical" evidence="8">
    <location>
        <begin position="279"/>
        <end position="299"/>
    </location>
</feature>
<evidence type="ECO:0000313" key="11">
    <source>
        <dbReference type="Proteomes" id="UP000011960"/>
    </source>
</evidence>
<dbReference type="GO" id="GO:1990961">
    <property type="term" value="P:xenobiotic detoxification by transmembrane export across the plasma membrane"/>
    <property type="evidence" value="ECO:0007669"/>
    <property type="project" value="InterPro"/>
</dbReference>
<feature type="transmembrane region" description="Helical" evidence="8">
    <location>
        <begin position="247"/>
        <end position="267"/>
    </location>
</feature>
<feature type="transmembrane region" description="Helical" evidence="8">
    <location>
        <begin position="369"/>
        <end position="389"/>
    </location>
</feature>
<feature type="domain" description="Major facilitator superfamily (MFS) profile" evidence="9">
    <location>
        <begin position="11"/>
        <end position="393"/>
    </location>
</feature>
<keyword evidence="6 8" id="KW-1133">Transmembrane helix</keyword>
<feature type="transmembrane region" description="Helical" evidence="8">
    <location>
        <begin position="138"/>
        <end position="157"/>
    </location>
</feature>
<feature type="transmembrane region" description="Helical" evidence="8">
    <location>
        <begin position="107"/>
        <end position="126"/>
    </location>
</feature>
<protein>
    <recommendedName>
        <fullName evidence="8">Bcr/CflA family efflux transporter</fullName>
    </recommendedName>
</protein>
<dbReference type="PATRIC" id="fig|1288826.3.peg.2017"/>
<feature type="transmembrane region" description="Helical" evidence="8">
    <location>
        <begin position="214"/>
        <end position="235"/>
    </location>
</feature>
<evidence type="ECO:0000256" key="5">
    <source>
        <dbReference type="ARBA" id="ARBA00022692"/>
    </source>
</evidence>
<dbReference type="PROSITE" id="PS50850">
    <property type="entry name" value="MFS"/>
    <property type="match status" value="1"/>
</dbReference>
<dbReference type="PROSITE" id="PS00216">
    <property type="entry name" value="SUGAR_TRANSPORT_1"/>
    <property type="match status" value="1"/>
</dbReference>
<dbReference type="eggNOG" id="COG2814">
    <property type="taxonomic scope" value="Bacteria"/>
</dbReference>
<keyword evidence="4" id="KW-1003">Cell membrane</keyword>
<evidence type="ECO:0000259" key="9">
    <source>
        <dbReference type="PROSITE" id="PS50850"/>
    </source>
</evidence>
<dbReference type="NCBIfam" id="TIGR00710">
    <property type="entry name" value="efflux_Bcr_CflA"/>
    <property type="match status" value="1"/>
</dbReference>
<keyword evidence="8" id="KW-0997">Cell inner membrane</keyword>
<gene>
    <name evidence="10" type="ORF">MSNKSG1_10228</name>
</gene>
<reference evidence="10 11" key="1">
    <citation type="journal article" date="2013" name="Genome Announc.">
        <title>Genome Sequence of Hydrothermal Arsenic-Respiring Bacterium Marinobacter santoriniensis NKSG1T.</title>
        <authorList>
            <person name="Handley K.M."/>
            <person name="Upton M."/>
            <person name="Beatson S.A."/>
            <person name="Hery M."/>
            <person name="Lloyd J.R."/>
        </authorList>
    </citation>
    <scope>NUCLEOTIDE SEQUENCE [LARGE SCALE GENOMIC DNA]</scope>
    <source>
        <strain evidence="10 11">NKSG1</strain>
    </source>
</reference>
<feature type="transmembrane region" description="Helical" evidence="8">
    <location>
        <begin position="163"/>
        <end position="183"/>
    </location>
</feature>
<feature type="transmembrane region" description="Helical" evidence="8">
    <location>
        <begin position="343"/>
        <end position="363"/>
    </location>
</feature>
<evidence type="ECO:0000256" key="6">
    <source>
        <dbReference type="ARBA" id="ARBA00022989"/>
    </source>
</evidence>
<feature type="transmembrane region" description="Helical" evidence="8">
    <location>
        <begin position="12"/>
        <end position="32"/>
    </location>
</feature>
<dbReference type="Gene3D" id="1.20.1720.10">
    <property type="entry name" value="Multidrug resistance protein D"/>
    <property type="match status" value="1"/>
</dbReference>
<evidence type="ECO:0000256" key="1">
    <source>
        <dbReference type="ARBA" id="ARBA00004651"/>
    </source>
</evidence>
<dbReference type="InterPro" id="IPR011701">
    <property type="entry name" value="MFS"/>
</dbReference>
<dbReference type="PANTHER" id="PTHR42718:SF46">
    <property type="entry name" value="BLR6921 PROTEIN"/>
    <property type="match status" value="1"/>
</dbReference>
<feature type="transmembrane region" description="Helical" evidence="8">
    <location>
        <begin position="305"/>
        <end position="322"/>
    </location>
</feature>
<proteinExistence type="inferred from homology"/>
<dbReference type="AlphaFoldDB" id="M7D687"/>
<dbReference type="Pfam" id="PF07690">
    <property type="entry name" value="MFS_1"/>
    <property type="match status" value="1"/>
</dbReference>
<comment type="subcellular location">
    <subcellularLocation>
        <location evidence="8">Cell inner membrane</location>
        <topology evidence="8">Multi-pass membrane protein</topology>
    </subcellularLocation>
    <subcellularLocation>
        <location evidence="1">Cell membrane</location>
        <topology evidence="1">Multi-pass membrane protein</topology>
    </subcellularLocation>
</comment>
<accession>M7D687</accession>
<dbReference type="InterPro" id="IPR036259">
    <property type="entry name" value="MFS_trans_sf"/>
</dbReference>
<keyword evidence="7 8" id="KW-0472">Membrane</keyword>
<dbReference type="GO" id="GO:0042910">
    <property type="term" value="F:xenobiotic transmembrane transporter activity"/>
    <property type="evidence" value="ECO:0007669"/>
    <property type="project" value="InterPro"/>
</dbReference>
<evidence type="ECO:0000256" key="2">
    <source>
        <dbReference type="ARBA" id="ARBA00006236"/>
    </source>
</evidence>
<evidence type="ECO:0000313" key="10">
    <source>
        <dbReference type="EMBL" id="EMP56243.1"/>
    </source>
</evidence>
<dbReference type="EMBL" id="APAT01000015">
    <property type="protein sequence ID" value="EMP56243.1"/>
    <property type="molecule type" value="Genomic_DNA"/>
</dbReference>
<dbReference type="SUPFAM" id="SSF103473">
    <property type="entry name" value="MFS general substrate transporter"/>
    <property type="match status" value="1"/>
</dbReference>
<keyword evidence="11" id="KW-1185">Reference proteome</keyword>
<name>M7D687_9GAMM</name>
<comment type="similarity">
    <text evidence="2 8">Belongs to the major facilitator superfamily. Bcr/CmlA family.</text>
</comment>
<dbReference type="PANTHER" id="PTHR42718">
    <property type="entry name" value="MAJOR FACILITATOR SUPERFAMILY MULTIDRUG TRANSPORTER MFSC"/>
    <property type="match status" value="1"/>
</dbReference>
<dbReference type="CDD" id="cd17320">
    <property type="entry name" value="MFS_MdfA_MDR_like"/>
    <property type="match status" value="1"/>
</dbReference>
<feature type="transmembrane region" description="Helical" evidence="8">
    <location>
        <begin position="44"/>
        <end position="64"/>
    </location>
</feature>
<dbReference type="GO" id="GO:0005886">
    <property type="term" value="C:plasma membrane"/>
    <property type="evidence" value="ECO:0007669"/>
    <property type="project" value="UniProtKB-SubCell"/>
</dbReference>
<evidence type="ECO:0000256" key="7">
    <source>
        <dbReference type="ARBA" id="ARBA00023136"/>
    </source>
</evidence>
<feature type="transmembrane region" description="Helical" evidence="8">
    <location>
        <begin position="76"/>
        <end position="95"/>
    </location>
</feature>
<organism evidence="10 11">
    <name type="scientific">Marinobacter santoriniensis NKSG1</name>
    <dbReference type="NCBI Taxonomy" id="1288826"/>
    <lineage>
        <taxon>Bacteria</taxon>
        <taxon>Pseudomonadati</taxon>
        <taxon>Pseudomonadota</taxon>
        <taxon>Gammaproteobacteria</taxon>
        <taxon>Pseudomonadales</taxon>
        <taxon>Marinobacteraceae</taxon>
        <taxon>Marinobacter</taxon>
    </lineage>
</organism>
<dbReference type="InterPro" id="IPR005829">
    <property type="entry name" value="Sugar_transporter_CS"/>
</dbReference>